<dbReference type="InterPro" id="IPR009138">
    <property type="entry name" value="Neural_cell_adh"/>
</dbReference>
<comment type="caution">
    <text evidence="15">The sequence shown here is derived from an EMBL/GenBank/DDBJ whole genome shotgun (WGS) entry which is preliminary data.</text>
</comment>
<keyword evidence="5 11" id="KW-1133">Transmembrane helix</keyword>
<evidence type="ECO:0000313" key="16">
    <source>
        <dbReference type="Proteomes" id="UP000494106"/>
    </source>
</evidence>
<dbReference type="SUPFAM" id="SSF49265">
    <property type="entry name" value="Fibronectin type III"/>
    <property type="match status" value="1"/>
</dbReference>
<feature type="region of interest" description="Disordered" evidence="10">
    <location>
        <begin position="760"/>
        <end position="793"/>
    </location>
</feature>
<dbReference type="InterPro" id="IPR036179">
    <property type="entry name" value="Ig-like_dom_sf"/>
</dbReference>
<evidence type="ECO:0000259" key="14">
    <source>
        <dbReference type="PROSITE" id="PS50853"/>
    </source>
</evidence>
<keyword evidence="6 11" id="KW-0472">Membrane</keyword>
<evidence type="ECO:0000313" key="15">
    <source>
        <dbReference type="EMBL" id="CAB3247206.1"/>
    </source>
</evidence>
<dbReference type="PROSITE" id="PS50853">
    <property type="entry name" value="FN3"/>
    <property type="match status" value="2"/>
</dbReference>
<evidence type="ECO:0000256" key="2">
    <source>
        <dbReference type="ARBA" id="ARBA00022692"/>
    </source>
</evidence>
<dbReference type="InterPro" id="IPR003961">
    <property type="entry name" value="FN3_dom"/>
</dbReference>
<dbReference type="GO" id="GO:0007156">
    <property type="term" value="P:homophilic cell adhesion via plasma membrane adhesion molecules"/>
    <property type="evidence" value="ECO:0007669"/>
    <property type="project" value="TreeGrafter"/>
</dbReference>
<keyword evidence="9" id="KW-0393">Immunoglobulin domain</keyword>
<evidence type="ECO:0000256" key="1">
    <source>
        <dbReference type="ARBA" id="ARBA00004167"/>
    </source>
</evidence>
<proteinExistence type="predicted"/>
<feature type="domain" description="Ig-like" evidence="13">
    <location>
        <begin position="225"/>
        <end position="316"/>
    </location>
</feature>
<dbReference type="Pfam" id="PF00041">
    <property type="entry name" value="fn3"/>
    <property type="match status" value="1"/>
</dbReference>
<evidence type="ECO:0000256" key="8">
    <source>
        <dbReference type="ARBA" id="ARBA00023180"/>
    </source>
</evidence>
<dbReference type="PANTHER" id="PTHR45080">
    <property type="entry name" value="CONTACTIN 5"/>
    <property type="match status" value="1"/>
</dbReference>
<protein>
    <recommendedName>
        <fullName evidence="17">Fasciclin-2-like</fullName>
    </recommendedName>
</protein>
<feature type="domain" description="Fibronectin type-III" evidence="14">
    <location>
        <begin position="611"/>
        <end position="709"/>
    </location>
</feature>
<dbReference type="GO" id="GO:0030424">
    <property type="term" value="C:axon"/>
    <property type="evidence" value="ECO:0007669"/>
    <property type="project" value="TreeGrafter"/>
</dbReference>
<dbReference type="Proteomes" id="UP000494106">
    <property type="component" value="Unassembled WGS sequence"/>
</dbReference>
<evidence type="ECO:0000256" key="10">
    <source>
        <dbReference type="SAM" id="MobiDB-lite"/>
    </source>
</evidence>
<feature type="compositionally biased region" description="Basic and acidic residues" evidence="10">
    <location>
        <begin position="766"/>
        <end position="793"/>
    </location>
</feature>
<dbReference type="GO" id="GO:0008046">
    <property type="term" value="F:axon guidance receptor activity"/>
    <property type="evidence" value="ECO:0007669"/>
    <property type="project" value="TreeGrafter"/>
</dbReference>
<evidence type="ECO:0000256" key="11">
    <source>
        <dbReference type="SAM" id="Phobius"/>
    </source>
</evidence>
<dbReference type="InterPro" id="IPR003598">
    <property type="entry name" value="Ig_sub2"/>
</dbReference>
<dbReference type="InterPro" id="IPR013783">
    <property type="entry name" value="Ig-like_fold"/>
</dbReference>
<gene>
    <name evidence="15" type="ORF">APLA_LOCUS11229</name>
</gene>
<dbReference type="OrthoDB" id="190835at2759"/>
<evidence type="ECO:0000256" key="5">
    <source>
        <dbReference type="ARBA" id="ARBA00022989"/>
    </source>
</evidence>
<feature type="domain" description="Fibronectin type-III" evidence="14">
    <location>
        <begin position="510"/>
        <end position="609"/>
    </location>
</feature>
<dbReference type="SMART" id="SM00408">
    <property type="entry name" value="IGc2"/>
    <property type="match status" value="4"/>
</dbReference>
<feature type="chain" id="PRO_5035886743" description="Fasciclin-2-like" evidence="12">
    <location>
        <begin position="26"/>
        <end position="811"/>
    </location>
</feature>
<feature type="signal peptide" evidence="12">
    <location>
        <begin position="1"/>
        <end position="25"/>
    </location>
</feature>
<reference evidence="15 16" key="1">
    <citation type="submission" date="2020-04" db="EMBL/GenBank/DDBJ databases">
        <authorList>
            <person name="Wallbank WR R."/>
            <person name="Pardo Diaz C."/>
            <person name="Kozak K."/>
            <person name="Martin S."/>
            <person name="Jiggins C."/>
            <person name="Moest M."/>
            <person name="Warren A I."/>
            <person name="Byers J.R.P. K."/>
            <person name="Montejo-Kovacevich G."/>
            <person name="Yen C E."/>
        </authorList>
    </citation>
    <scope>NUCLEOTIDE SEQUENCE [LARGE SCALE GENOMIC DNA]</scope>
</reference>
<dbReference type="Pfam" id="PF13927">
    <property type="entry name" value="Ig_3"/>
    <property type="match status" value="3"/>
</dbReference>
<dbReference type="PANTHER" id="PTHR45080:SF8">
    <property type="entry name" value="IG-LIKE DOMAIN-CONTAINING PROTEIN"/>
    <property type="match status" value="1"/>
</dbReference>
<evidence type="ECO:0008006" key="17">
    <source>
        <dbReference type="Google" id="ProtNLM"/>
    </source>
</evidence>
<evidence type="ECO:0000256" key="4">
    <source>
        <dbReference type="ARBA" id="ARBA00022889"/>
    </source>
</evidence>
<accession>A0A8S1AQ36</accession>
<feature type="domain" description="Ig-like" evidence="13">
    <location>
        <begin position="130"/>
        <end position="219"/>
    </location>
</feature>
<dbReference type="InterPro" id="IPR007110">
    <property type="entry name" value="Ig-like_dom"/>
</dbReference>
<evidence type="ECO:0000256" key="6">
    <source>
        <dbReference type="ARBA" id="ARBA00023136"/>
    </source>
</evidence>
<dbReference type="Gene3D" id="2.60.40.10">
    <property type="entry name" value="Immunoglobulins"/>
    <property type="match status" value="6"/>
</dbReference>
<evidence type="ECO:0000256" key="7">
    <source>
        <dbReference type="ARBA" id="ARBA00023157"/>
    </source>
</evidence>
<dbReference type="CDD" id="cd00096">
    <property type="entry name" value="Ig"/>
    <property type="match status" value="1"/>
</dbReference>
<dbReference type="GO" id="GO:0050808">
    <property type="term" value="P:synapse organization"/>
    <property type="evidence" value="ECO:0007669"/>
    <property type="project" value="TreeGrafter"/>
</dbReference>
<comment type="subcellular location">
    <subcellularLocation>
        <location evidence="1">Membrane</location>
        <topology evidence="1">Single-pass membrane protein</topology>
    </subcellularLocation>
</comment>
<dbReference type="AlphaFoldDB" id="A0A8S1AQ36"/>
<dbReference type="PRINTS" id="PR01838">
    <property type="entry name" value="NCAMFAMILY"/>
</dbReference>
<feature type="domain" description="Ig-like" evidence="13">
    <location>
        <begin position="321"/>
        <end position="406"/>
    </location>
</feature>
<dbReference type="CDD" id="cd00063">
    <property type="entry name" value="FN3"/>
    <property type="match status" value="2"/>
</dbReference>
<keyword evidence="4" id="KW-0130">Cell adhesion</keyword>
<keyword evidence="16" id="KW-1185">Reference proteome</keyword>
<dbReference type="GO" id="GO:0005886">
    <property type="term" value="C:plasma membrane"/>
    <property type="evidence" value="ECO:0007669"/>
    <property type="project" value="UniProtKB-ARBA"/>
</dbReference>
<keyword evidence="3 12" id="KW-0732">Signal</keyword>
<name>A0A8S1AQ36_ARCPL</name>
<dbReference type="SMART" id="SM00409">
    <property type="entry name" value="IG"/>
    <property type="match status" value="4"/>
</dbReference>
<dbReference type="EMBL" id="CADEBC010000530">
    <property type="protein sequence ID" value="CAB3247206.1"/>
    <property type="molecule type" value="Genomic_DNA"/>
</dbReference>
<feature type="domain" description="Ig-like" evidence="13">
    <location>
        <begin position="411"/>
        <end position="490"/>
    </location>
</feature>
<keyword evidence="8" id="KW-0325">Glycoprotein</keyword>
<dbReference type="GO" id="GO:0043025">
    <property type="term" value="C:neuronal cell body"/>
    <property type="evidence" value="ECO:0007669"/>
    <property type="project" value="TreeGrafter"/>
</dbReference>
<dbReference type="SUPFAM" id="SSF48726">
    <property type="entry name" value="Immunoglobulin"/>
    <property type="match status" value="4"/>
</dbReference>
<evidence type="ECO:0000259" key="13">
    <source>
        <dbReference type="PROSITE" id="PS50835"/>
    </source>
</evidence>
<evidence type="ECO:0000256" key="9">
    <source>
        <dbReference type="ARBA" id="ARBA00023319"/>
    </source>
</evidence>
<keyword evidence="7" id="KW-1015">Disulfide bond</keyword>
<feature type="transmembrane region" description="Helical" evidence="11">
    <location>
        <begin position="716"/>
        <end position="737"/>
    </location>
</feature>
<organism evidence="15 16">
    <name type="scientific">Arctia plantaginis</name>
    <name type="common">Wood tiger moth</name>
    <name type="synonym">Phalaena plantaginis</name>
    <dbReference type="NCBI Taxonomy" id="874455"/>
    <lineage>
        <taxon>Eukaryota</taxon>
        <taxon>Metazoa</taxon>
        <taxon>Ecdysozoa</taxon>
        <taxon>Arthropoda</taxon>
        <taxon>Hexapoda</taxon>
        <taxon>Insecta</taxon>
        <taxon>Pterygota</taxon>
        <taxon>Neoptera</taxon>
        <taxon>Endopterygota</taxon>
        <taxon>Lepidoptera</taxon>
        <taxon>Glossata</taxon>
        <taxon>Ditrysia</taxon>
        <taxon>Noctuoidea</taxon>
        <taxon>Erebidae</taxon>
        <taxon>Arctiinae</taxon>
        <taxon>Arctia</taxon>
    </lineage>
</organism>
<evidence type="ECO:0000256" key="12">
    <source>
        <dbReference type="SAM" id="SignalP"/>
    </source>
</evidence>
<dbReference type="PROSITE" id="PS50835">
    <property type="entry name" value="IG_LIKE"/>
    <property type="match status" value="4"/>
</dbReference>
<sequence>MFFKIKENFVSCFFLLALVFNDCKSCFKENTTSNSSIKTFDGFYEDCCCTEDGYTVDDLHWLDPNNNTIGPAGTASNVYIEKHDGDIEQRNCLSLITPSASKTASGTYRCVTQYKGVSYLQTHHIDIYDPLYFFNKLPSQYLVQNVDSKVYCKARGAAPPIYRWYRDKDGQEEIFDDTVKYQFVADGLIVKNVTNEDAGIYKCTASIPSTGEEDELDIEVQIMTPPVIQKLLASPEDTVIEGESLIIECIAEGFPIPKYNWRKVPNNKLGDENKNSTWQQTNSVIRFHSVKSEDAGVYQCNANNYAGNTTEYIEIKVLVPPEITSFQNKTAEEGTDISIYCTATGNPTPNVTITYAGRGYDEEKNTTLDQYIDNYALHKVDRTKGGIYICNATNTVDSVMEIMYLTVLHKPYFDAEEEYVWGWVGETVELNCEVEANPPSNFTWKYEKNEEAIADAAKVMEELNSIKVKTSQKYTFNITKDFAPYGDFECISFNYLGEGYKLIDLQKGTVPSVVVYADLENVTATSATFTIEPPLEYKGPEALGIKAEYDIAENFNVTDIHRNRTWAIGRPFKLDKLRPNSTYYVKFAAINRVGTGPWGNRTEFKTLDKSAPEPPIWQVDSAELPPSNVLKWKAPEDNGEPIDYYALRYCPVANDSEESLCKEQRIEEATEQELSDLLSNTTYYFELTAHNAVGNSSIANITLIIPAPDMLVAEPLLSMGAIIGISIVLVFLCLILLDLLFLIWRRQGVIASCCYRKSKKKPNPLHTRDKKGLLKDNRESTDETLRRPNNGHREYEYNKTTGIITGKHSSV</sequence>
<dbReference type="SMART" id="SM00060">
    <property type="entry name" value="FN3"/>
    <property type="match status" value="2"/>
</dbReference>
<dbReference type="InterPro" id="IPR036116">
    <property type="entry name" value="FN3_sf"/>
</dbReference>
<dbReference type="InterPro" id="IPR003599">
    <property type="entry name" value="Ig_sub"/>
</dbReference>
<keyword evidence="2 11" id="KW-0812">Transmembrane</keyword>
<evidence type="ECO:0000256" key="3">
    <source>
        <dbReference type="ARBA" id="ARBA00022729"/>
    </source>
</evidence>
<dbReference type="InterPro" id="IPR050958">
    <property type="entry name" value="Cell_Adh-Cytoskel_Orgn"/>
</dbReference>